<sequence length="289" mass="30968">CLHLVRARRSSRGSSALRLRTEIAGGLCISCPTPTTQIVDSPRPNVAFSVDMVAVVALEIRKFLWEQKYETMAIVEDKIKFIRSAVAPFGRFIVDTERSSVTWAITYSLQHDDNVPGAEQQQRTPATVGTQVSPHAGRTMAPGVTPAAIYPSGGSNTPRPATTIVTTTTGTHTTYNGSASGSGSRSGSRGGHVPDAMKVLLCTECHDTAAVIDACRVVEKSCRDSFNKMHRAYGNALWPRDMDTAALRLIGGGALPLGEAHSILYTDLLTGILVYCMLTANEGENMPFG</sequence>
<accession>A0A8J4F601</accession>
<feature type="non-terminal residue" evidence="2">
    <location>
        <position position="289"/>
    </location>
</feature>
<feature type="non-terminal residue" evidence="2">
    <location>
        <position position="1"/>
    </location>
</feature>
<comment type="caution">
    <text evidence="2">The sequence shown here is derived from an EMBL/GenBank/DDBJ whole genome shotgun (WGS) entry which is preliminary data.</text>
</comment>
<feature type="compositionally biased region" description="Polar residues" evidence="1">
    <location>
        <begin position="119"/>
        <end position="133"/>
    </location>
</feature>
<proteinExistence type="predicted"/>
<dbReference type="Proteomes" id="UP000747399">
    <property type="component" value="Unassembled WGS sequence"/>
</dbReference>
<reference evidence="2" key="1">
    <citation type="journal article" date="2021" name="Proc. Natl. Acad. Sci. U.S.A.">
        <title>Three genomes in the algal genus Volvox reveal the fate of a haploid sex-determining region after a transition to homothallism.</title>
        <authorList>
            <person name="Yamamoto K."/>
            <person name="Hamaji T."/>
            <person name="Kawai-Toyooka H."/>
            <person name="Matsuzaki R."/>
            <person name="Takahashi F."/>
            <person name="Nishimura Y."/>
            <person name="Kawachi M."/>
            <person name="Noguchi H."/>
            <person name="Minakuchi Y."/>
            <person name="Umen J.G."/>
            <person name="Toyoda A."/>
            <person name="Nozaki H."/>
        </authorList>
    </citation>
    <scope>NUCLEOTIDE SEQUENCE</scope>
    <source>
        <strain evidence="2">NIES-3780</strain>
    </source>
</reference>
<evidence type="ECO:0000256" key="1">
    <source>
        <dbReference type="SAM" id="MobiDB-lite"/>
    </source>
</evidence>
<organism evidence="2 3">
    <name type="scientific">Volvox africanus</name>
    <dbReference type="NCBI Taxonomy" id="51714"/>
    <lineage>
        <taxon>Eukaryota</taxon>
        <taxon>Viridiplantae</taxon>
        <taxon>Chlorophyta</taxon>
        <taxon>core chlorophytes</taxon>
        <taxon>Chlorophyceae</taxon>
        <taxon>CS clade</taxon>
        <taxon>Chlamydomonadales</taxon>
        <taxon>Volvocaceae</taxon>
        <taxon>Volvox</taxon>
    </lineage>
</organism>
<evidence type="ECO:0000313" key="2">
    <source>
        <dbReference type="EMBL" id="GIL61614.1"/>
    </source>
</evidence>
<keyword evidence="3" id="KW-1185">Reference proteome</keyword>
<dbReference type="AlphaFoldDB" id="A0A8J4F601"/>
<feature type="region of interest" description="Disordered" evidence="1">
    <location>
        <begin position="115"/>
        <end position="191"/>
    </location>
</feature>
<dbReference type="EMBL" id="BNCO01000046">
    <property type="protein sequence ID" value="GIL61614.1"/>
    <property type="molecule type" value="Genomic_DNA"/>
</dbReference>
<gene>
    <name evidence="2" type="ORF">Vafri_16034</name>
</gene>
<protein>
    <submittedName>
        <fullName evidence="2">Uncharacterized protein</fullName>
    </submittedName>
</protein>
<evidence type="ECO:0000313" key="3">
    <source>
        <dbReference type="Proteomes" id="UP000747399"/>
    </source>
</evidence>
<name>A0A8J4F601_9CHLO</name>
<feature type="compositionally biased region" description="Low complexity" evidence="1">
    <location>
        <begin position="162"/>
        <end position="187"/>
    </location>
</feature>